<feature type="compositionally biased region" description="Pro residues" evidence="1">
    <location>
        <begin position="620"/>
        <end position="635"/>
    </location>
</feature>
<feature type="region of interest" description="Disordered" evidence="1">
    <location>
        <begin position="65"/>
        <end position="87"/>
    </location>
</feature>
<feature type="compositionally biased region" description="Basic and acidic residues" evidence="1">
    <location>
        <begin position="571"/>
        <end position="601"/>
    </location>
</feature>
<keyword evidence="3" id="KW-1185">Reference proteome</keyword>
<reference evidence="2 3" key="1">
    <citation type="journal article" date="2018" name="BMC Genomics">
        <title>Genomic comparison of Trypanosoma conorhini and Trypanosoma rangeli to Trypanosoma cruzi strains of high and low virulence.</title>
        <authorList>
            <person name="Bradwell K.R."/>
            <person name="Koparde V.N."/>
            <person name="Matveyev A.V."/>
            <person name="Serrano M.G."/>
            <person name="Alves J.M."/>
            <person name="Parikh H."/>
            <person name="Huang B."/>
            <person name="Lee V."/>
            <person name="Espinosa-Alvarez O."/>
            <person name="Ortiz P.A."/>
            <person name="Costa-Martins A.G."/>
            <person name="Teixeira M.M."/>
            <person name="Buck G.A."/>
        </authorList>
    </citation>
    <scope>NUCLEOTIDE SEQUENCE [LARGE SCALE GENOMIC DNA]</scope>
    <source>
        <strain evidence="2 3">025E</strain>
    </source>
</reference>
<protein>
    <submittedName>
        <fullName evidence="2">Putative glucosamine-6-phosphate isomerase, putative,glucosamine-6-phosphate deaminase</fullName>
    </submittedName>
</protein>
<feature type="compositionally biased region" description="Basic and acidic residues" evidence="1">
    <location>
        <begin position="810"/>
        <end position="835"/>
    </location>
</feature>
<feature type="region of interest" description="Disordered" evidence="1">
    <location>
        <begin position="199"/>
        <end position="246"/>
    </location>
</feature>
<sequence length="854" mass="93461">MIRYLTLAELPRREKEKVMLLLAAAENTEWRPVHDPHHRFCVEWQVSSSHPALSFLSLRQLRSVQKGPSPSLRGLSSGRNRREDGPPSVLRAAARAQGRSFVQKEFPHASGVGAEDISPLTIDWNNDSASVVDPTPSSSLSYSFLHTLSPSTAQQPRRRVGAVSCTSAKACRSRSQGSVERTPFVKARSTFLRRQFTPQRSISAPRTGSLGRQGLLGNSGKRQGEPTAVPGPNASTTTKPTPATPLRSAQWVSRLVEDIMSYVAKMNAVDHQQVRSVASLTVRVLKARYGALQWNRVLKELAEGLQRYHDVSSLCRVFRELFLDESDAALEDFCLFSRLHRAAMKYGTVETQKVSLPLEEADSSASRSLIQSTIVLRRYVELRLLTSVLNDMLAAVTLTDRKDIDSFTVMRRRKLKPAEVVGVKTIVAYWVEEESCKPESLAFDLGGFVDLHEVLAVVVAALGSVRRRSPVRGGLSAPRKTRCDECNDEPQGSFTAPREGSAIEHVHRFAYAEQARLIMQVRASEATSPVSLTSATPAAAAETPDPVRPSARGSHAASAMRREVPVCVPATERHGPRGERQEVHQEMPEGLDKASSAKEVSHVCAAANRSGDANGLRDSTPPPDAVVPPPPPTPRRVPGEPLVVDLDHRPPPSANTKAPPRLTRAAATSKCEMGANKTEEGTQPQQYFAALAAIDAELQRRREVLKSTVAFGPTARDTPCDLRSPTQSSATDLPCHAEETATQTSDAEFTPGHHETGTRESAWEAEATRLEEQLGPSQPPAHTSTFGDLVSPPLAVQPTPSSILLPSKHRPLERLQGRSDEGEEDRVTRDDLAMLTPEEQHLLADLRRALNRKK</sequence>
<feature type="region of interest" description="Disordered" evidence="1">
    <location>
        <begin position="712"/>
        <end position="835"/>
    </location>
</feature>
<feature type="compositionally biased region" description="Low complexity" evidence="1">
    <location>
        <begin position="236"/>
        <end position="245"/>
    </location>
</feature>
<dbReference type="GeneID" id="40317528"/>
<dbReference type="Proteomes" id="UP000284403">
    <property type="component" value="Unassembled WGS sequence"/>
</dbReference>
<accession>A0A422PQW4</accession>
<feature type="region of interest" description="Disordered" evidence="1">
    <location>
        <begin position="529"/>
        <end position="666"/>
    </location>
</feature>
<evidence type="ECO:0000256" key="1">
    <source>
        <dbReference type="SAM" id="MobiDB-lite"/>
    </source>
</evidence>
<dbReference type="RefSeq" id="XP_029229103.1">
    <property type="nucleotide sequence ID" value="XM_029370833.1"/>
</dbReference>
<feature type="region of interest" description="Disordered" evidence="1">
    <location>
        <begin position="470"/>
        <end position="497"/>
    </location>
</feature>
<gene>
    <name evidence="2" type="ORF">Tco025E_03917</name>
</gene>
<keyword evidence="2" id="KW-0413">Isomerase</keyword>
<feature type="compositionally biased region" description="Basic and acidic residues" evidence="1">
    <location>
        <begin position="751"/>
        <end position="772"/>
    </location>
</feature>
<name>A0A422PQW4_9TRYP</name>
<evidence type="ECO:0000313" key="3">
    <source>
        <dbReference type="Proteomes" id="UP000284403"/>
    </source>
</evidence>
<feature type="compositionally biased region" description="Low complexity" evidence="1">
    <location>
        <begin position="67"/>
        <end position="78"/>
    </location>
</feature>
<comment type="caution">
    <text evidence="2">The sequence shown here is derived from an EMBL/GenBank/DDBJ whole genome shotgun (WGS) entry which is preliminary data.</text>
</comment>
<evidence type="ECO:0000313" key="2">
    <source>
        <dbReference type="EMBL" id="RNF20139.1"/>
    </source>
</evidence>
<dbReference type="GO" id="GO:0016853">
    <property type="term" value="F:isomerase activity"/>
    <property type="evidence" value="ECO:0007669"/>
    <property type="project" value="UniProtKB-KW"/>
</dbReference>
<dbReference type="AlphaFoldDB" id="A0A422PQW4"/>
<dbReference type="EMBL" id="MKKU01000186">
    <property type="protein sequence ID" value="RNF20139.1"/>
    <property type="molecule type" value="Genomic_DNA"/>
</dbReference>
<feature type="compositionally biased region" description="Low complexity" evidence="1">
    <location>
        <begin position="529"/>
        <end position="544"/>
    </location>
</feature>
<organism evidence="2 3">
    <name type="scientific">Trypanosoma conorhini</name>
    <dbReference type="NCBI Taxonomy" id="83891"/>
    <lineage>
        <taxon>Eukaryota</taxon>
        <taxon>Discoba</taxon>
        <taxon>Euglenozoa</taxon>
        <taxon>Kinetoplastea</taxon>
        <taxon>Metakinetoplastina</taxon>
        <taxon>Trypanosomatida</taxon>
        <taxon>Trypanosomatidae</taxon>
        <taxon>Trypanosoma</taxon>
    </lineage>
</organism>
<proteinExistence type="predicted"/>
<dbReference type="OrthoDB" id="252516at2759"/>